<comment type="caution">
    <text evidence="2">The sequence shown here is derived from an EMBL/GenBank/DDBJ whole genome shotgun (WGS) entry which is preliminary data.</text>
</comment>
<organism evidence="2 3">
    <name type="scientific">Selenomonas montiformis</name>
    <dbReference type="NCBI Taxonomy" id="2652285"/>
    <lineage>
        <taxon>Bacteria</taxon>
        <taxon>Bacillati</taxon>
        <taxon>Bacillota</taxon>
        <taxon>Negativicutes</taxon>
        <taxon>Selenomonadales</taxon>
        <taxon>Selenomonadaceae</taxon>
        <taxon>Selenomonas</taxon>
    </lineage>
</organism>
<dbReference type="Proteomes" id="UP000430222">
    <property type="component" value="Unassembled WGS sequence"/>
</dbReference>
<evidence type="ECO:0000259" key="1">
    <source>
        <dbReference type="Pfam" id="PF01370"/>
    </source>
</evidence>
<dbReference type="EMBL" id="VUNL01000020">
    <property type="protein sequence ID" value="MSV25957.1"/>
    <property type="molecule type" value="Genomic_DNA"/>
</dbReference>
<reference evidence="2 3" key="1">
    <citation type="submission" date="2019-08" db="EMBL/GenBank/DDBJ databases">
        <title>In-depth cultivation of the pig gut microbiome towards novel bacterial diversity and tailored functional studies.</title>
        <authorList>
            <person name="Wylensek D."/>
            <person name="Hitch T.C.A."/>
            <person name="Clavel T."/>
        </authorList>
    </citation>
    <scope>NUCLEOTIDE SEQUENCE [LARGE SCALE GENOMIC DNA]</scope>
    <source>
        <strain evidence="3">WCA-380-WT-3B3</strain>
    </source>
</reference>
<dbReference type="InterPro" id="IPR050177">
    <property type="entry name" value="Lipid_A_modif_metabolic_enz"/>
</dbReference>
<dbReference type="RefSeq" id="WP_154621724.1">
    <property type="nucleotide sequence ID" value="NZ_VUNL01000020.1"/>
</dbReference>
<dbReference type="Pfam" id="PF01370">
    <property type="entry name" value="Epimerase"/>
    <property type="match status" value="1"/>
</dbReference>
<keyword evidence="3" id="KW-1185">Reference proteome</keyword>
<sequence>MKVLVIGGMGVIGGAITKAAASKGYDVYVLSRRNLSNEWISLGVNGISGNWLDDEFASKVVSGGYDVIVDTLVFDEKRLIKSMKMVDGHCKQYVYISTDSVYPHPAERLSEDNPISIKEIHWDYGIKKRQAELTLAKYGEGCGFEWTCIRPTITFGNSRIPVGFASKRGTYTLAQRIIDGRPIVRFDDSSTRHAVCHTSIFGEAVVGLFLSENSFGQSYHISDDYAYTYDEIFGAMEEILQSKGIYVNVPVSKVKRYSKALYEEMIYDKNPNFTLDNSKIKTVVPNLSYHVDIKKVMVSTLSELKKSSLVDEEYNYITDNLILEQALKIDNPKLSRQVNVYLDSLPCKYRDTLMRFRRKRQILNWLTPLRKCKRTLKNVLRPIRDAVK</sequence>
<evidence type="ECO:0000313" key="3">
    <source>
        <dbReference type="Proteomes" id="UP000430222"/>
    </source>
</evidence>
<dbReference type="InterPro" id="IPR001509">
    <property type="entry name" value="Epimerase_deHydtase"/>
</dbReference>
<evidence type="ECO:0000313" key="2">
    <source>
        <dbReference type="EMBL" id="MSV25957.1"/>
    </source>
</evidence>
<dbReference type="Gene3D" id="3.40.50.720">
    <property type="entry name" value="NAD(P)-binding Rossmann-like Domain"/>
    <property type="match status" value="1"/>
</dbReference>
<dbReference type="SUPFAM" id="SSF51735">
    <property type="entry name" value="NAD(P)-binding Rossmann-fold domains"/>
    <property type="match status" value="1"/>
</dbReference>
<gene>
    <name evidence="2" type="ORF">FYJ78_12440</name>
</gene>
<dbReference type="PANTHER" id="PTHR43245">
    <property type="entry name" value="BIFUNCTIONAL POLYMYXIN RESISTANCE PROTEIN ARNA"/>
    <property type="match status" value="1"/>
</dbReference>
<accession>A0A6I2UXP4</accession>
<feature type="domain" description="NAD-dependent epimerase/dehydratase" evidence="1">
    <location>
        <begin position="3"/>
        <end position="197"/>
    </location>
</feature>
<dbReference type="InterPro" id="IPR036291">
    <property type="entry name" value="NAD(P)-bd_dom_sf"/>
</dbReference>
<dbReference type="PANTHER" id="PTHR43245:SF13">
    <property type="entry name" value="UDP-D-APIOSE_UDP-D-XYLOSE SYNTHASE 2"/>
    <property type="match status" value="1"/>
</dbReference>
<protein>
    <submittedName>
        <fullName evidence="2">NAD-dependent epimerase/dehydratase family protein</fullName>
    </submittedName>
</protein>
<name>A0A6I2UXP4_9FIRM</name>
<proteinExistence type="predicted"/>
<dbReference type="AlphaFoldDB" id="A0A6I2UXP4"/>